<gene>
    <name evidence="8" type="ORF">SAMN02745219_03072</name>
</gene>
<evidence type="ECO:0000313" key="9">
    <source>
        <dbReference type="Proteomes" id="UP000184529"/>
    </source>
</evidence>
<dbReference type="OrthoDB" id="9806536at2"/>
<keyword evidence="1" id="KW-0456">Lyase</keyword>
<dbReference type="Gene3D" id="3.30.70.3460">
    <property type="match status" value="1"/>
</dbReference>
<dbReference type="GO" id="GO:0016829">
    <property type="term" value="F:lyase activity"/>
    <property type="evidence" value="ECO:0007669"/>
    <property type="project" value="UniProtKB-KW"/>
</dbReference>
<dbReference type="Proteomes" id="UP000184529">
    <property type="component" value="Unassembled WGS sequence"/>
</dbReference>
<dbReference type="STRING" id="1121432.SAMN02745219_03072"/>
<evidence type="ECO:0000256" key="3">
    <source>
        <dbReference type="ARBA" id="ARBA00023457"/>
    </source>
</evidence>
<organism evidence="8 9">
    <name type="scientific">Desulfofundulus thermosubterraneus DSM 16057</name>
    <dbReference type="NCBI Taxonomy" id="1121432"/>
    <lineage>
        <taxon>Bacteria</taxon>
        <taxon>Bacillati</taxon>
        <taxon>Bacillota</taxon>
        <taxon>Clostridia</taxon>
        <taxon>Eubacteriales</taxon>
        <taxon>Peptococcaceae</taxon>
        <taxon>Desulfofundulus</taxon>
    </lineage>
</organism>
<comment type="similarity">
    <text evidence="3">Belongs to the Ahb/Nir family.</text>
</comment>
<dbReference type="InterPro" id="IPR036390">
    <property type="entry name" value="WH_DNA-bd_sf"/>
</dbReference>
<dbReference type="InterPro" id="IPR036388">
    <property type="entry name" value="WH-like_DNA-bd_sf"/>
</dbReference>
<dbReference type="AlphaFoldDB" id="A0A1M6L7D8"/>
<feature type="domain" description="Siroheme decarboxylase AsnC-like ligand binding" evidence="6">
    <location>
        <begin position="63"/>
        <end position="143"/>
    </location>
</feature>
<evidence type="ECO:0000256" key="2">
    <source>
        <dbReference type="ARBA" id="ARBA00023444"/>
    </source>
</evidence>
<dbReference type="Pfam" id="PF17805">
    <property type="entry name" value="AsnC_trans_reg2"/>
    <property type="match status" value="1"/>
</dbReference>
<protein>
    <recommendedName>
        <fullName evidence="4">siroheme decarboxylase</fullName>
        <ecNumber evidence="4">4.1.1.111</ecNumber>
    </recommendedName>
</protein>
<dbReference type="RefSeq" id="WP_072870932.1">
    <property type="nucleotide sequence ID" value="NZ_FQZM01000048.1"/>
</dbReference>
<dbReference type="PANTHER" id="PTHR43413">
    <property type="entry name" value="TRANSCRIPTIONAL REGULATOR, ASNC FAMILY"/>
    <property type="match status" value="1"/>
</dbReference>
<dbReference type="InterPro" id="IPR040523">
    <property type="entry name" value="AsnC_trans_reg2"/>
</dbReference>
<keyword evidence="8" id="KW-0238">DNA-binding</keyword>
<dbReference type="Gene3D" id="1.10.10.10">
    <property type="entry name" value="Winged helix-like DNA-binding domain superfamily/Winged helix DNA-binding domain"/>
    <property type="match status" value="1"/>
</dbReference>
<dbReference type="EMBL" id="FQZM01000048">
    <property type="protein sequence ID" value="SHJ67121.1"/>
    <property type="molecule type" value="Genomic_DNA"/>
</dbReference>
<dbReference type="PANTHER" id="PTHR43413:SF1">
    <property type="entry name" value="SIROHEME DECARBOXYLASE NIRL SUBUNIT"/>
    <property type="match status" value="1"/>
</dbReference>
<evidence type="ECO:0000256" key="1">
    <source>
        <dbReference type="ARBA" id="ARBA00023239"/>
    </source>
</evidence>
<accession>A0A1M6L7D8</accession>
<sequence length="156" mass="17846">MTLDSVDKQLLNIIQSHLPIEPEPYKKLAETLGTTEEDILARLKRLIKKGVIRRLGAIFDSRRVGYSGTLCAMKVPAERIEEVAAVINSFPGVTHNYLRDHPYNMWFTLLVESQTKLENTLEEIKRRTGITDMLHLPALRIFKIRVNFDLGDDDNA</sequence>
<feature type="domain" description="Siroheme decarboxylase NirL-like HTH" evidence="7">
    <location>
        <begin position="7"/>
        <end position="53"/>
    </location>
</feature>
<dbReference type="SMART" id="SM00344">
    <property type="entry name" value="HTH_ASNC"/>
    <property type="match status" value="1"/>
</dbReference>
<evidence type="ECO:0000259" key="7">
    <source>
        <dbReference type="Pfam" id="PF22451"/>
    </source>
</evidence>
<dbReference type="InterPro" id="IPR053953">
    <property type="entry name" value="NirdL-like_HTH"/>
</dbReference>
<reference evidence="9" key="1">
    <citation type="submission" date="2016-11" db="EMBL/GenBank/DDBJ databases">
        <authorList>
            <person name="Varghese N."/>
            <person name="Submissions S."/>
        </authorList>
    </citation>
    <scope>NUCLEOTIDE SEQUENCE [LARGE SCALE GENOMIC DNA]</scope>
    <source>
        <strain evidence="9">DSM 16057</strain>
    </source>
</reference>
<comment type="catalytic activity">
    <reaction evidence="5">
        <text>siroheme + 2 H(+) = 12,18-didecarboxysiroheme + 2 CO2</text>
        <dbReference type="Rhea" id="RHEA:19093"/>
        <dbReference type="ChEBI" id="CHEBI:15378"/>
        <dbReference type="ChEBI" id="CHEBI:16526"/>
        <dbReference type="ChEBI" id="CHEBI:60052"/>
        <dbReference type="ChEBI" id="CHEBI:140497"/>
        <dbReference type="EC" id="4.1.1.111"/>
    </reaction>
</comment>
<evidence type="ECO:0000256" key="4">
    <source>
        <dbReference type="ARBA" id="ARBA00023471"/>
    </source>
</evidence>
<evidence type="ECO:0000313" key="8">
    <source>
        <dbReference type="EMBL" id="SHJ67121.1"/>
    </source>
</evidence>
<dbReference type="InterPro" id="IPR019888">
    <property type="entry name" value="Tscrpt_reg_AsnC-like"/>
</dbReference>
<evidence type="ECO:0000259" key="6">
    <source>
        <dbReference type="Pfam" id="PF17805"/>
    </source>
</evidence>
<dbReference type="GO" id="GO:0003677">
    <property type="term" value="F:DNA binding"/>
    <property type="evidence" value="ECO:0007669"/>
    <property type="project" value="UniProtKB-KW"/>
</dbReference>
<dbReference type="SUPFAM" id="SSF46785">
    <property type="entry name" value="Winged helix' DNA-binding domain"/>
    <property type="match status" value="1"/>
</dbReference>
<evidence type="ECO:0000256" key="5">
    <source>
        <dbReference type="ARBA" id="ARBA00048470"/>
    </source>
</evidence>
<name>A0A1M6L7D8_9FIRM</name>
<comment type="pathway">
    <text evidence="2">Porphyrin-containing compound metabolism.</text>
</comment>
<dbReference type="InterPro" id="IPR050684">
    <property type="entry name" value="HTH-Siroheme_Decarb"/>
</dbReference>
<keyword evidence="9" id="KW-1185">Reference proteome</keyword>
<dbReference type="Pfam" id="PF22451">
    <property type="entry name" value="NirdL-like_HTH"/>
    <property type="match status" value="1"/>
</dbReference>
<dbReference type="EC" id="4.1.1.111" evidence="4"/>
<proteinExistence type="inferred from homology"/>